<feature type="region of interest" description="Disordered" evidence="1">
    <location>
        <begin position="162"/>
        <end position="197"/>
    </location>
</feature>
<dbReference type="EMBL" id="CADCUA010000419">
    <property type="protein sequence ID" value="CAA9330421.1"/>
    <property type="molecule type" value="Genomic_DNA"/>
</dbReference>
<dbReference type="GO" id="GO:0004844">
    <property type="term" value="F:uracil DNA N-glycosylase activity"/>
    <property type="evidence" value="ECO:0007669"/>
    <property type="project" value="UniProtKB-EC"/>
</dbReference>
<dbReference type="AlphaFoldDB" id="A0A6J4LEC2"/>
<sequence>VARDGRPAVGSGCVAHAGAHGAHRRHRTGCARLEHCARRPARCSPRRRGTRDSRGPARRPHIYRPGPTCARASGHRPPRASVPAAVAHRRRRAQPAGFRRRSRRAPRAATRKSGHARRAQGEGVRALSRSAGRREHVYRLVRARSFHRRSGRAVLHASLRGHAVGHRHARTQRNMGRPDTDPRPGRLTRRRATVGRGRSPVAPLLREHLQSRAAQPEGDACRDARAFLEASARSAGSPSTDARSRRTRTCHGRTGAAALA</sequence>
<reference evidence="2" key="1">
    <citation type="submission" date="2020-02" db="EMBL/GenBank/DDBJ databases">
        <authorList>
            <person name="Meier V. D."/>
        </authorList>
    </citation>
    <scope>NUCLEOTIDE SEQUENCE</scope>
    <source>
        <strain evidence="2">AVDCRST_MAG71</strain>
    </source>
</reference>
<feature type="region of interest" description="Disordered" evidence="1">
    <location>
        <begin position="231"/>
        <end position="260"/>
    </location>
</feature>
<name>A0A6J4LEC2_9GAMM</name>
<keyword evidence="2" id="KW-0326">Glycosidase</keyword>
<protein>
    <submittedName>
        <fullName evidence="2">Domain often clustered or fused with uracil-DNA glycosylase / Uracil-DNA glycosylase, putative family 6</fullName>
        <ecNumber evidence="2">3.2.2.27</ecNumber>
    </submittedName>
</protein>
<feature type="non-terminal residue" evidence="2">
    <location>
        <position position="1"/>
    </location>
</feature>
<keyword evidence="2" id="KW-0378">Hydrolase</keyword>
<evidence type="ECO:0000256" key="1">
    <source>
        <dbReference type="SAM" id="MobiDB-lite"/>
    </source>
</evidence>
<feature type="compositionally biased region" description="Basic residues" evidence="1">
    <location>
        <begin position="87"/>
        <end position="118"/>
    </location>
</feature>
<feature type="compositionally biased region" description="Basic residues" evidence="1">
    <location>
        <begin position="40"/>
        <end position="49"/>
    </location>
</feature>
<accession>A0A6J4LEC2</accession>
<organism evidence="2">
    <name type="scientific">uncultured Lysobacter sp</name>
    <dbReference type="NCBI Taxonomy" id="271060"/>
    <lineage>
        <taxon>Bacteria</taxon>
        <taxon>Pseudomonadati</taxon>
        <taxon>Pseudomonadota</taxon>
        <taxon>Gammaproteobacteria</taxon>
        <taxon>Lysobacterales</taxon>
        <taxon>Lysobacteraceae</taxon>
        <taxon>Lysobacter</taxon>
        <taxon>environmental samples</taxon>
    </lineage>
</organism>
<proteinExistence type="predicted"/>
<feature type="region of interest" description="Disordered" evidence="1">
    <location>
        <begin position="40"/>
        <end position="130"/>
    </location>
</feature>
<feature type="non-terminal residue" evidence="2">
    <location>
        <position position="260"/>
    </location>
</feature>
<gene>
    <name evidence="2" type="ORF">AVDCRST_MAG71-1741</name>
</gene>
<dbReference type="EC" id="3.2.2.27" evidence="2"/>
<evidence type="ECO:0000313" key="2">
    <source>
        <dbReference type="EMBL" id="CAA9330421.1"/>
    </source>
</evidence>